<reference evidence="7" key="1">
    <citation type="journal article" date="2013" name="Genome Biol. Evol.">
        <title>Punctuated emergences of genetic and phenotypic innovations in eumetazoan, bilaterian, euteleostome, and hominidae ancestors.</title>
        <authorList>
            <person name="Wenger Y."/>
            <person name="Galliot B."/>
        </authorList>
    </citation>
    <scope>NUCLEOTIDE SEQUENCE</scope>
    <source>
        <tissue evidence="7">Whole animals</tissue>
    </source>
</reference>
<dbReference type="GO" id="GO:0005662">
    <property type="term" value="C:DNA replication factor A complex"/>
    <property type="evidence" value="ECO:0007669"/>
    <property type="project" value="TreeGrafter"/>
</dbReference>
<evidence type="ECO:0000256" key="5">
    <source>
        <dbReference type="ARBA" id="ARBA00023242"/>
    </source>
</evidence>
<dbReference type="OrthoDB" id="25571at2759"/>
<comment type="subcellular location">
    <subcellularLocation>
        <location evidence="1">Nucleus</location>
    </subcellularLocation>
</comment>
<organism evidence="7">
    <name type="scientific">Hydra vulgaris</name>
    <name type="common">Hydra</name>
    <name type="synonym">Hydra attenuata</name>
    <dbReference type="NCBI Taxonomy" id="6087"/>
    <lineage>
        <taxon>Eukaryota</taxon>
        <taxon>Metazoa</taxon>
        <taxon>Cnidaria</taxon>
        <taxon>Hydrozoa</taxon>
        <taxon>Hydroidolina</taxon>
        <taxon>Anthoathecata</taxon>
        <taxon>Aplanulata</taxon>
        <taxon>Hydridae</taxon>
        <taxon>Hydra</taxon>
    </lineage>
</organism>
<keyword evidence="5" id="KW-0539">Nucleus</keyword>
<dbReference type="SUPFAM" id="SSF46785">
    <property type="entry name" value="Winged helix' DNA-binding domain"/>
    <property type="match status" value="1"/>
</dbReference>
<keyword evidence="3" id="KW-0235">DNA replication</keyword>
<dbReference type="PANTHER" id="PTHR13989:SF16">
    <property type="entry name" value="REPLICATION PROTEIN A2"/>
    <property type="match status" value="1"/>
</dbReference>
<dbReference type="FunFam" id="1.10.10.10:FF:000168">
    <property type="entry name" value="Replication protein A 32 kDa subunit"/>
    <property type="match status" value="1"/>
</dbReference>
<comment type="similarity">
    <text evidence="2">Belongs to the replication factor A protein 2 family.</text>
</comment>
<dbReference type="AlphaFoldDB" id="T2MHD1"/>
<accession>T2MHD1</accession>
<evidence type="ECO:0000256" key="1">
    <source>
        <dbReference type="ARBA" id="ARBA00004123"/>
    </source>
</evidence>
<dbReference type="Gene3D" id="1.10.10.10">
    <property type="entry name" value="Winged helix-like DNA-binding domain superfamily/Winged helix DNA-binding domain"/>
    <property type="match status" value="1"/>
</dbReference>
<dbReference type="SUPFAM" id="SSF50249">
    <property type="entry name" value="Nucleic acid-binding proteins"/>
    <property type="match status" value="1"/>
</dbReference>
<gene>
    <name evidence="7" type="primary">RPA2</name>
</gene>
<dbReference type="GO" id="GO:0000781">
    <property type="term" value="C:chromosome, telomeric region"/>
    <property type="evidence" value="ECO:0007669"/>
    <property type="project" value="TreeGrafter"/>
</dbReference>
<feature type="domain" description="Replication protein A C-terminal" evidence="6">
    <location>
        <begin position="207"/>
        <end position="272"/>
    </location>
</feature>
<dbReference type="CDD" id="cd04478">
    <property type="entry name" value="RPA2_DBD_D"/>
    <property type="match status" value="1"/>
</dbReference>
<name>T2MHD1_HYDVU</name>
<dbReference type="PANTHER" id="PTHR13989">
    <property type="entry name" value="REPLICATION PROTEIN A-RELATED"/>
    <property type="match status" value="1"/>
</dbReference>
<evidence type="ECO:0000256" key="2">
    <source>
        <dbReference type="ARBA" id="ARBA00007815"/>
    </source>
</evidence>
<dbReference type="GO" id="GO:0000724">
    <property type="term" value="P:double-strand break repair via homologous recombination"/>
    <property type="evidence" value="ECO:0007669"/>
    <property type="project" value="TreeGrafter"/>
</dbReference>
<dbReference type="InterPro" id="IPR014892">
    <property type="entry name" value="RPA_C"/>
</dbReference>
<dbReference type="InterPro" id="IPR036388">
    <property type="entry name" value="WH-like_DNA-bd_sf"/>
</dbReference>
<dbReference type="Gene3D" id="2.40.50.140">
    <property type="entry name" value="Nucleic acid-binding proteins"/>
    <property type="match status" value="1"/>
</dbReference>
<keyword evidence="4" id="KW-0238">DNA-binding</keyword>
<protein>
    <submittedName>
        <fullName evidence="7">Replication protein A 32 kDa subunit</fullName>
    </submittedName>
</protein>
<dbReference type="GO" id="GO:0006289">
    <property type="term" value="P:nucleotide-excision repair"/>
    <property type="evidence" value="ECO:0007669"/>
    <property type="project" value="TreeGrafter"/>
</dbReference>
<evidence type="ECO:0000313" key="7">
    <source>
        <dbReference type="EMBL" id="CDG71332.1"/>
    </source>
</evidence>
<dbReference type="GO" id="GO:0035861">
    <property type="term" value="C:site of double-strand break"/>
    <property type="evidence" value="ECO:0007669"/>
    <property type="project" value="TreeGrafter"/>
</dbReference>
<evidence type="ECO:0000256" key="3">
    <source>
        <dbReference type="ARBA" id="ARBA00022705"/>
    </source>
</evidence>
<proteinExistence type="evidence at transcript level"/>
<dbReference type="EMBL" id="HAAD01005100">
    <property type="protein sequence ID" value="CDG71332.1"/>
    <property type="molecule type" value="mRNA"/>
</dbReference>
<dbReference type="PIRSF" id="PIRSF036949">
    <property type="entry name" value="RPA32"/>
    <property type="match status" value="1"/>
</dbReference>
<dbReference type="InterPro" id="IPR014646">
    <property type="entry name" value="Rfa2/RPA32"/>
</dbReference>
<sequence>RQLTRGRLVYEKMNYQGFHGNYQGGDGGFMSPGVGSPAIDSSQKKKNRSQTLLPITAAIFHKAEYNSTEDVFRHDDIDIHQVTIVGVIREVQEAATNISYKIDDMTGDLVSVRKWIDAEDPSDNLKRSECREDTYVRVVGNMKSFNDGQMRSVMAFSLVPIKDFDEISFHFLDVIYANLSLKKAPNLSIANNNTDAPLNRFSNDPLGGGFNDAGLTGNNKVVFNYISACTAEQGISIMELKQKTKNIGEVQLRNSLEWLSNEGHIYSTIDDDHFRSTSN</sequence>
<dbReference type="InterPro" id="IPR040260">
    <property type="entry name" value="RFA2-like"/>
</dbReference>
<feature type="non-terminal residue" evidence="7">
    <location>
        <position position="1"/>
    </location>
</feature>
<evidence type="ECO:0000259" key="6">
    <source>
        <dbReference type="Pfam" id="PF08784"/>
    </source>
</evidence>
<dbReference type="InterPro" id="IPR012340">
    <property type="entry name" value="NA-bd_OB-fold"/>
</dbReference>
<evidence type="ECO:0000256" key="4">
    <source>
        <dbReference type="ARBA" id="ARBA00023125"/>
    </source>
</evidence>
<dbReference type="Pfam" id="PF08784">
    <property type="entry name" value="RPA_C"/>
    <property type="match status" value="1"/>
</dbReference>
<dbReference type="GO" id="GO:0003697">
    <property type="term" value="F:single-stranded DNA binding"/>
    <property type="evidence" value="ECO:0007669"/>
    <property type="project" value="TreeGrafter"/>
</dbReference>
<dbReference type="GO" id="GO:0006260">
    <property type="term" value="P:DNA replication"/>
    <property type="evidence" value="ECO:0007669"/>
    <property type="project" value="UniProtKB-KW"/>
</dbReference>
<dbReference type="InterPro" id="IPR036390">
    <property type="entry name" value="WH_DNA-bd_sf"/>
</dbReference>